<keyword evidence="3" id="KW-0597">Phosphoprotein</keyword>
<accession>A0A2K2U5H3</accession>
<evidence type="ECO:0000313" key="8">
    <source>
        <dbReference type="EMBL" id="HJH42697.1"/>
    </source>
</evidence>
<evidence type="ECO:0000313" key="10">
    <source>
        <dbReference type="Proteomes" id="UP000236488"/>
    </source>
</evidence>
<dbReference type="RefSeq" id="WP_087195573.1">
    <property type="nucleotide sequence ID" value="NZ_DBEYRC010000153.1"/>
</dbReference>
<keyword evidence="2" id="KW-0444">Lipid biosynthesis</keyword>
<dbReference type="GO" id="GO:0009245">
    <property type="term" value="P:lipid A biosynthetic process"/>
    <property type="evidence" value="ECO:0007669"/>
    <property type="project" value="TreeGrafter"/>
</dbReference>
<dbReference type="EMBL" id="PPEL01000025">
    <property type="protein sequence ID" value="PNV65551.1"/>
    <property type="molecule type" value="Genomic_DNA"/>
</dbReference>
<dbReference type="InterPro" id="IPR003231">
    <property type="entry name" value="ACP"/>
</dbReference>
<dbReference type="PANTHER" id="PTHR20863">
    <property type="entry name" value="ACYL CARRIER PROTEIN"/>
    <property type="match status" value="1"/>
</dbReference>
<keyword evidence="1" id="KW-0596">Phosphopantetheine</keyword>
<dbReference type="AlphaFoldDB" id="A0A2K2U5H3"/>
<evidence type="ECO:0000256" key="3">
    <source>
        <dbReference type="ARBA" id="ARBA00022553"/>
    </source>
</evidence>
<keyword evidence="5" id="KW-0443">Lipid metabolism</keyword>
<dbReference type="GO" id="GO:0016020">
    <property type="term" value="C:membrane"/>
    <property type="evidence" value="ECO:0007669"/>
    <property type="project" value="GOC"/>
</dbReference>
<evidence type="ECO:0000259" key="7">
    <source>
        <dbReference type="PROSITE" id="PS50075"/>
    </source>
</evidence>
<dbReference type="Proteomes" id="UP000789325">
    <property type="component" value="Unassembled WGS sequence"/>
</dbReference>
<dbReference type="InterPro" id="IPR009081">
    <property type="entry name" value="PP-bd_ACP"/>
</dbReference>
<evidence type="ECO:0000256" key="5">
    <source>
        <dbReference type="ARBA" id="ARBA00023098"/>
    </source>
</evidence>
<dbReference type="Pfam" id="PF00550">
    <property type="entry name" value="PP-binding"/>
    <property type="match status" value="1"/>
</dbReference>
<gene>
    <name evidence="9" type="ORF">C2L80_05925</name>
    <name evidence="8" type="ORF">K8V16_02780</name>
</gene>
<dbReference type="PANTHER" id="PTHR20863:SF76">
    <property type="entry name" value="CARRIER DOMAIN-CONTAINING PROTEIN"/>
    <property type="match status" value="1"/>
</dbReference>
<evidence type="ECO:0000256" key="6">
    <source>
        <dbReference type="ARBA" id="ARBA00023160"/>
    </source>
</evidence>
<dbReference type="PROSITE" id="PS50075">
    <property type="entry name" value="CARRIER"/>
    <property type="match status" value="1"/>
</dbReference>
<keyword evidence="4" id="KW-0276">Fatty acid metabolism</keyword>
<organism evidence="9 10">
    <name type="scientific">Rubneribacter badeniensis</name>
    <dbReference type="NCBI Taxonomy" id="2070688"/>
    <lineage>
        <taxon>Bacteria</taxon>
        <taxon>Bacillati</taxon>
        <taxon>Actinomycetota</taxon>
        <taxon>Coriobacteriia</taxon>
        <taxon>Eggerthellales</taxon>
        <taxon>Eggerthellaceae</taxon>
        <taxon>Rubneribacter</taxon>
    </lineage>
</organism>
<feature type="domain" description="Carrier" evidence="7">
    <location>
        <begin position="1"/>
        <end position="72"/>
    </location>
</feature>
<dbReference type="GO" id="GO:0000035">
    <property type="term" value="F:acyl binding"/>
    <property type="evidence" value="ECO:0007669"/>
    <property type="project" value="TreeGrafter"/>
</dbReference>
<keyword evidence="6" id="KW-0275">Fatty acid biosynthesis</keyword>
<proteinExistence type="predicted"/>
<dbReference type="Gene3D" id="1.10.1200.10">
    <property type="entry name" value="ACP-like"/>
    <property type="match status" value="1"/>
</dbReference>
<dbReference type="Proteomes" id="UP000236488">
    <property type="component" value="Unassembled WGS sequence"/>
</dbReference>
<comment type="caution">
    <text evidence="9">The sequence shown here is derived from an EMBL/GenBank/DDBJ whole genome shotgun (WGS) entry which is preliminary data.</text>
</comment>
<evidence type="ECO:0000256" key="1">
    <source>
        <dbReference type="ARBA" id="ARBA00022450"/>
    </source>
</evidence>
<reference evidence="9 10" key="1">
    <citation type="journal article" date="2018" name="Int. J. Syst. Evol. Microbiol.">
        <title>Rubneribacter badeniensis gen. nov., sp. nov. and Enteroscipio rubneri gen. nov., sp. nov., new members of the Eggerthellaceae isolated from human faeces.</title>
        <authorList>
            <person name="Danylec N."/>
            <person name="Gobl A."/>
            <person name="Stoll D.A."/>
            <person name="Hetzer B."/>
            <person name="Kulling S.E."/>
            <person name="Huch M."/>
        </authorList>
    </citation>
    <scope>NUCLEOTIDE SEQUENCE [LARGE SCALE GENOMIC DNA]</scope>
    <source>
        <strain evidence="9 10">ResAG-85</strain>
    </source>
</reference>
<dbReference type="GO" id="GO:0005829">
    <property type="term" value="C:cytosol"/>
    <property type="evidence" value="ECO:0007669"/>
    <property type="project" value="TreeGrafter"/>
</dbReference>
<dbReference type="GO" id="GO:0000036">
    <property type="term" value="F:acyl carrier activity"/>
    <property type="evidence" value="ECO:0007669"/>
    <property type="project" value="TreeGrafter"/>
</dbReference>
<dbReference type="PROSITE" id="PS00012">
    <property type="entry name" value="PHOSPHOPANTETHEINE"/>
    <property type="match status" value="1"/>
</dbReference>
<dbReference type="EMBL" id="DYZL01000044">
    <property type="protein sequence ID" value="HJH42697.1"/>
    <property type="molecule type" value="Genomic_DNA"/>
</dbReference>
<dbReference type="InterPro" id="IPR036736">
    <property type="entry name" value="ACP-like_sf"/>
</dbReference>
<protein>
    <submittedName>
        <fullName evidence="9">Acyl carrier protein</fullName>
    </submittedName>
</protein>
<dbReference type="InterPro" id="IPR006162">
    <property type="entry name" value="Ppantetheine_attach_site"/>
</dbReference>
<dbReference type="SUPFAM" id="SSF47336">
    <property type="entry name" value="ACP-like"/>
    <property type="match status" value="1"/>
</dbReference>
<reference evidence="8" key="3">
    <citation type="submission" date="2021-09" db="EMBL/GenBank/DDBJ databases">
        <authorList>
            <person name="Gilroy R."/>
        </authorList>
    </citation>
    <scope>NUCLEOTIDE SEQUENCE</scope>
    <source>
        <strain evidence="8">USAMLcec12-2067</strain>
    </source>
</reference>
<reference evidence="8" key="2">
    <citation type="journal article" date="2021" name="PeerJ">
        <title>Extensive microbial diversity within the chicken gut microbiome revealed by metagenomics and culture.</title>
        <authorList>
            <person name="Gilroy R."/>
            <person name="Ravi A."/>
            <person name="Getino M."/>
            <person name="Pursley I."/>
            <person name="Horton D.L."/>
            <person name="Alikhan N.F."/>
            <person name="Baker D."/>
            <person name="Gharbi K."/>
            <person name="Hall N."/>
            <person name="Watson M."/>
            <person name="Adriaenssens E.M."/>
            <person name="Foster-Nyarko E."/>
            <person name="Jarju S."/>
            <person name="Secka A."/>
            <person name="Antonio M."/>
            <person name="Oren A."/>
            <person name="Chaudhuri R.R."/>
            <person name="La Ragione R."/>
            <person name="Hildebrand F."/>
            <person name="Pallen M.J."/>
        </authorList>
    </citation>
    <scope>NUCLEOTIDE SEQUENCE</scope>
    <source>
        <strain evidence="8">USAMLcec12-2067</strain>
    </source>
</reference>
<sequence length="72" mass="7725">MATIDTVKTILQENLDIDPATVNESSTFESLGIDSLDMVELICDLEEACEVDFGEPEGLASVGDLVAYIDSL</sequence>
<evidence type="ECO:0000256" key="2">
    <source>
        <dbReference type="ARBA" id="ARBA00022516"/>
    </source>
</evidence>
<keyword evidence="10" id="KW-1185">Reference proteome</keyword>
<evidence type="ECO:0000313" key="9">
    <source>
        <dbReference type="EMBL" id="PNV65551.1"/>
    </source>
</evidence>
<evidence type="ECO:0000256" key="4">
    <source>
        <dbReference type="ARBA" id="ARBA00022832"/>
    </source>
</evidence>
<name>A0A2K2U5H3_9ACTN</name>